<dbReference type="SUPFAM" id="SSF158622">
    <property type="entry name" value="YheA/YmcA-like"/>
    <property type="match status" value="1"/>
</dbReference>
<gene>
    <name evidence="1" type="ORF">IAC39_06130</name>
</gene>
<accession>A0A9D1GUF4</accession>
<dbReference type="EMBL" id="DVLL01000021">
    <property type="protein sequence ID" value="HIT59269.1"/>
    <property type="molecule type" value="Genomic_DNA"/>
</dbReference>
<organism evidence="1 2">
    <name type="scientific">Candidatus Faeciplasma pullistercoris</name>
    <dbReference type="NCBI Taxonomy" id="2840800"/>
    <lineage>
        <taxon>Bacteria</taxon>
        <taxon>Bacillati</taxon>
        <taxon>Bacillota</taxon>
        <taxon>Clostridia</taxon>
        <taxon>Eubacteriales</taxon>
        <taxon>Oscillospiraceae</taxon>
        <taxon>Oscillospiraceae incertae sedis</taxon>
        <taxon>Candidatus Faeciplasma</taxon>
    </lineage>
</organism>
<protein>
    <submittedName>
        <fullName evidence="1">YlbF family regulator</fullName>
    </submittedName>
</protein>
<dbReference type="InterPro" id="IPR010368">
    <property type="entry name" value="Com_YlbF"/>
</dbReference>
<dbReference type="InterPro" id="IPR023378">
    <property type="entry name" value="YheA/YmcA-like_dom_sf"/>
</dbReference>
<dbReference type="Proteomes" id="UP000824136">
    <property type="component" value="Unassembled WGS sequence"/>
</dbReference>
<proteinExistence type="predicted"/>
<dbReference type="Gene3D" id="1.20.1500.10">
    <property type="entry name" value="YheA/YmcA-like"/>
    <property type="match status" value="1"/>
</dbReference>
<comment type="caution">
    <text evidence="1">The sequence shown here is derived from an EMBL/GenBank/DDBJ whole genome shotgun (WGS) entry which is preliminary data.</text>
</comment>
<reference evidence="1" key="2">
    <citation type="journal article" date="2021" name="PeerJ">
        <title>Extensive microbial diversity within the chicken gut microbiome revealed by metagenomics and culture.</title>
        <authorList>
            <person name="Gilroy R."/>
            <person name="Ravi A."/>
            <person name="Getino M."/>
            <person name="Pursley I."/>
            <person name="Horton D.L."/>
            <person name="Alikhan N.F."/>
            <person name="Baker D."/>
            <person name="Gharbi K."/>
            <person name="Hall N."/>
            <person name="Watson M."/>
            <person name="Adriaenssens E.M."/>
            <person name="Foster-Nyarko E."/>
            <person name="Jarju S."/>
            <person name="Secka A."/>
            <person name="Antonio M."/>
            <person name="Oren A."/>
            <person name="Chaudhuri R.R."/>
            <person name="La Ragione R."/>
            <person name="Hildebrand F."/>
            <person name="Pallen M.J."/>
        </authorList>
    </citation>
    <scope>NUCLEOTIDE SEQUENCE</scope>
    <source>
        <strain evidence="1">CHK33-4379</strain>
    </source>
</reference>
<dbReference type="AlphaFoldDB" id="A0A9D1GUF4"/>
<evidence type="ECO:0000313" key="1">
    <source>
        <dbReference type="EMBL" id="HIT59269.1"/>
    </source>
</evidence>
<reference evidence="1" key="1">
    <citation type="submission" date="2020-10" db="EMBL/GenBank/DDBJ databases">
        <authorList>
            <person name="Gilroy R."/>
        </authorList>
    </citation>
    <scope>NUCLEOTIDE SEQUENCE</scope>
    <source>
        <strain evidence="1">CHK33-4379</strain>
    </source>
</reference>
<sequence>MDVISLARELGKAIQADERYTKYLAAREANDKDVELQKLIGDFNLGRMQLNQEMSKKEDKDNDKINELNASIRKLYGQIMTNPSMSEFNDAKVEMDRMLDQINNIITQSANGADPATCEAEHQCTGSCASCGGCH</sequence>
<dbReference type="Pfam" id="PF06133">
    <property type="entry name" value="Com_YlbF"/>
    <property type="match status" value="1"/>
</dbReference>
<evidence type="ECO:0000313" key="2">
    <source>
        <dbReference type="Proteomes" id="UP000824136"/>
    </source>
</evidence>
<name>A0A9D1GUF4_9FIRM</name>